<dbReference type="AlphaFoldDB" id="A0A8P0TBW7"/>
<evidence type="ECO:0000256" key="1">
    <source>
        <dbReference type="SAM" id="MobiDB-lite"/>
    </source>
</evidence>
<name>A0A8P0TBW7_CANLF</name>
<protein>
    <submittedName>
        <fullName evidence="2">Uncharacterized protein</fullName>
    </submittedName>
</protein>
<dbReference type="Ensembl" id="ENSCAFT00000087942.2">
    <property type="protein sequence ID" value="ENSCAFP00000060057.1"/>
    <property type="gene ID" value="ENSCAFG00000045906.2"/>
</dbReference>
<evidence type="ECO:0000313" key="2">
    <source>
        <dbReference type="Ensembl" id="ENSCAFP00000060057.1"/>
    </source>
</evidence>
<dbReference type="Proteomes" id="UP000002254">
    <property type="component" value="Chromosome 3"/>
</dbReference>
<reference evidence="2 3" key="1">
    <citation type="journal article" date="2005" name="Nature">
        <title>Genome sequence, comparative analysis and haplotype structure of the domestic dog.</title>
        <authorList>
            <consortium name="Broad Sequencing Platform"/>
            <person name="Lindblad-Toh K."/>
            <person name="Wade C.M."/>
            <person name="Mikkelsen T.S."/>
            <person name="Karlsson E.K."/>
            <person name="Jaffe D.B."/>
            <person name="Kamal M."/>
            <person name="Clamp M."/>
            <person name="Chang J.L."/>
            <person name="Kulbokas E.J. III"/>
            <person name="Zody M.C."/>
            <person name="Mauceli E."/>
            <person name="Xie X."/>
            <person name="Breen M."/>
            <person name="Wayne R.K."/>
            <person name="Ostrander E.A."/>
            <person name="Ponting C.P."/>
            <person name="Galibert F."/>
            <person name="Smith D.R."/>
            <person name="DeJong P.J."/>
            <person name="Kirkness E."/>
            <person name="Alvarez P."/>
            <person name="Biagi T."/>
            <person name="Brockman W."/>
            <person name="Butler J."/>
            <person name="Chin C.W."/>
            <person name="Cook A."/>
            <person name="Cuff J."/>
            <person name="Daly M.J."/>
            <person name="DeCaprio D."/>
            <person name="Gnerre S."/>
            <person name="Grabherr M."/>
            <person name="Kellis M."/>
            <person name="Kleber M."/>
            <person name="Bardeleben C."/>
            <person name="Goodstadt L."/>
            <person name="Heger A."/>
            <person name="Hitte C."/>
            <person name="Kim L."/>
            <person name="Koepfli K.P."/>
            <person name="Parker H.G."/>
            <person name="Pollinger J.P."/>
            <person name="Searle S.M."/>
            <person name="Sutter N.B."/>
            <person name="Thomas R."/>
            <person name="Webber C."/>
            <person name="Baldwin J."/>
            <person name="Abebe A."/>
            <person name="Abouelleil A."/>
            <person name="Aftuck L."/>
            <person name="Ait-Zahra M."/>
            <person name="Aldredge T."/>
            <person name="Allen N."/>
            <person name="An P."/>
            <person name="Anderson S."/>
            <person name="Antoine C."/>
            <person name="Arachchi H."/>
            <person name="Aslam A."/>
            <person name="Ayotte L."/>
            <person name="Bachantsang P."/>
            <person name="Barry A."/>
            <person name="Bayul T."/>
            <person name="Benamara M."/>
            <person name="Berlin A."/>
            <person name="Bessette D."/>
            <person name="Blitshteyn B."/>
            <person name="Bloom T."/>
            <person name="Blye J."/>
            <person name="Boguslavskiy L."/>
            <person name="Bonnet C."/>
            <person name="Boukhgalter B."/>
            <person name="Brown A."/>
            <person name="Cahill P."/>
            <person name="Calixte N."/>
            <person name="Camarata J."/>
            <person name="Cheshatsang Y."/>
            <person name="Chu J."/>
            <person name="Citroen M."/>
            <person name="Collymore A."/>
            <person name="Cooke P."/>
            <person name="Dawoe T."/>
            <person name="Daza R."/>
            <person name="Decktor K."/>
            <person name="DeGray S."/>
            <person name="Dhargay N."/>
            <person name="Dooley K."/>
            <person name="Dooley K."/>
            <person name="Dorje P."/>
            <person name="Dorjee K."/>
            <person name="Dorris L."/>
            <person name="Duffey N."/>
            <person name="Dupes A."/>
            <person name="Egbiremolen O."/>
            <person name="Elong R."/>
            <person name="Falk J."/>
            <person name="Farina A."/>
            <person name="Faro S."/>
            <person name="Ferguson D."/>
            <person name="Ferreira P."/>
            <person name="Fisher S."/>
            <person name="FitzGerald M."/>
            <person name="Foley K."/>
            <person name="Foley C."/>
            <person name="Franke A."/>
            <person name="Friedrich D."/>
            <person name="Gage D."/>
            <person name="Garber M."/>
            <person name="Gearin G."/>
            <person name="Giannoukos G."/>
            <person name="Goode T."/>
            <person name="Goyette A."/>
            <person name="Graham J."/>
            <person name="Grandbois E."/>
            <person name="Gyaltsen K."/>
            <person name="Hafez N."/>
            <person name="Hagopian D."/>
            <person name="Hagos B."/>
            <person name="Hall J."/>
            <person name="Healy C."/>
            <person name="Hegarty R."/>
            <person name="Honan T."/>
            <person name="Horn A."/>
            <person name="Houde N."/>
            <person name="Hughes L."/>
            <person name="Hunnicutt L."/>
            <person name="Husby M."/>
            <person name="Jester B."/>
            <person name="Jones C."/>
            <person name="Kamat A."/>
            <person name="Kanga B."/>
            <person name="Kells C."/>
            <person name="Khazanovich D."/>
            <person name="Kieu A.C."/>
            <person name="Kisner P."/>
            <person name="Kumar M."/>
            <person name="Lance K."/>
            <person name="Landers T."/>
            <person name="Lara M."/>
            <person name="Lee W."/>
            <person name="Leger J.P."/>
            <person name="Lennon N."/>
            <person name="Leuper L."/>
            <person name="LeVine S."/>
            <person name="Liu J."/>
            <person name="Liu X."/>
            <person name="Lokyitsang Y."/>
            <person name="Lokyitsang T."/>
            <person name="Lui A."/>
            <person name="Macdonald J."/>
            <person name="Major J."/>
            <person name="Marabella R."/>
            <person name="Maru K."/>
            <person name="Matthews C."/>
            <person name="McDonough S."/>
            <person name="Mehta T."/>
            <person name="Meldrim J."/>
            <person name="Melnikov A."/>
            <person name="Meneus L."/>
            <person name="Mihalev A."/>
            <person name="Mihova T."/>
            <person name="Miller K."/>
            <person name="Mittelman R."/>
            <person name="Mlenga V."/>
            <person name="Mulrain L."/>
            <person name="Munson G."/>
            <person name="Navidi A."/>
            <person name="Naylor J."/>
            <person name="Nguyen T."/>
            <person name="Nguyen N."/>
            <person name="Nguyen C."/>
            <person name="Nguyen T."/>
            <person name="Nicol R."/>
            <person name="Norbu N."/>
            <person name="Norbu C."/>
            <person name="Novod N."/>
            <person name="Nyima T."/>
            <person name="Olandt P."/>
            <person name="O'Neill B."/>
            <person name="O'Neill K."/>
            <person name="Osman S."/>
            <person name="Oyono L."/>
            <person name="Patti C."/>
            <person name="Perrin D."/>
            <person name="Phunkhang P."/>
            <person name="Pierre F."/>
            <person name="Priest M."/>
            <person name="Rachupka A."/>
            <person name="Raghuraman S."/>
            <person name="Rameau R."/>
            <person name="Ray V."/>
            <person name="Raymond C."/>
            <person name="Rege F."/>
            <person name="Rise C."/>
            <person name="Rogers J."/>
            <person name="Rogov P."/>
            <person name="Sahalie J."/>
            <person name="Settipalli S."/>
            <person name="Sharpe T."/>
            <person name="Shea T."/>
            <person name="Sheehan M."/>
            <person name="Sherpa N."/>
            <person name="Shi J."/>
            <person name="Shih D."/>
            <person name="Sloan J."/>
            <person name="Smith C."/>
            <person name="Sparrow T."/>
            <person name="Stalker J."/>
            <person name="Stange-Thomann N."/>
            <person name="Stavropoulos S."/>
            <person name="Stone C."/>
            <person name="Stone S."/>
            <person name="Sykes S."/>
            <person name="Tchuinga P."/>
            <person name="Tenzing P."/>
            <person name="Tesfaye S."/>
            <person name="Thoulutsang D."/>
            <person name="Thoulutsang Y."/>
            <person name="Topham K."/>
            <person name="Topping I."/>
            <person name="Tsamla T."/>
            <person name="Vassiliev H."/>
            <person name="Venkataraman V."/>
            <person name="Vo A."/>
            <person name="Wangchuk T."/>
            <person name="Wangdi T."/>
            <person name="Weiand M."/>
            <person name="Wilkinson J."/>
            <person name="Wilson A."/>
            <person name="Yadav S."/>
            <person name="Yang S."/>
            <person name="Yang X."/>
            <person name="Young G."/>
            <person name="Yu Q."/>
            <person name="Zainoun J."/>
            <person name="Zembek L."/>
            <person name="Zimmer A."/>
            <person name="Lander E.S."/>
        </authorList>
    </citation>
    <scope>NUCLEOTIDE SEQUENCE [LARGE SCALE GENOMIC DNA]</scope>
    <source>
        <strain evidence="2">Boxer</strain>
    </source>
</reference>
<feature type="compositionally biased region" description="Low complexity" evidence="1">
    <location>
        <begin position="165"/>
        <end position="176"/>
    </location>
</feature>
<feature type="compositionally biased region" description="Basic and acidic residues" evidence="1">
    <location>
        <begin position="177"/>
        <end position="191"/>
    </location>
</feature>
<evidence type="ECO:0000313" key="3">
    <source>
        <dbReference type="Proteomes" id="UP000002254"/>
    </source>
</evidence>
<accession>A0A8P0TBW7</accession>
<proteinExistence type="predicted"/>
<feature type="compositionally biased region" description="Basic residues" evidence="1">
    <location>
        <begin position="213"/>
        <end position="223"/>
    </location>
</feature>
<sequence>LNGTPPPRVAPHRIPIEEGPPVGIVHPLSAPYPPLDTPETATGTGGSLLFQGESEVGEGDQPLPGTLGSTGCSFDSRPCSWCWPETLAPSVSWYCRVRRGRARPHFQLPGQGQAPAPVAERGGSVPGPALVAPVHFRCARAFPGAPHPSGVAGSSDVVLVSYGVSSQRQQGEQSRSAGEEVPVHPRSEENRTPPMTHPSPLNPLHGQVPHILGQKRCRGRQKWRQQQSQQPKRGKRERKRAVEGSRRSWSPRLNCKRP</sequence>
<reference evidence="2" key="2">
    <citation type="submission" date="2025-08" db="UniProtKB">
        <authorList>
            <consortium name="Ensembl"/>
        </authorList>
    </citation>
    <scope>IDENTIFICATION</scope>
</reference>
<feature type="region of interest" description="Disordered" evidence="1">
    <location>
        <begin position="164"/>
        <end position="258"/>
    </location>
</feature>
<feature type="region of interest" description="Disordered" evidence="1">
    <location>
        <begin position="1"/>
        <end position="22"/>
    </location>
</feature>
<organism evidence="2 3">
    <name type="scientific">Canis lupus familiaris</name>
    <name type="common">Dog</name>
    <name type="synonym">Canis familiaris</name>
    <dbReference type="NCBI Taxonomy" id="9615"/>
    <lineage>
        <taxon>Eukaryota</taxon>
        <taxon>Metazoa</taxon>
        <taxon>Chordata</taxon>
        <taxon>Craniata</taxon>
        <taxon>Vertebrata</taxon>
        <taxon>Euteleostomi</taxon>
        <taxon>Mammalia</taxon>
        <taxon>Eutheria</taxon>
        <taxon>Laurasiatheria</taxon>
        <taxon>Carnivora</taxon>
        <taxon>Caniformia</taxon>
        <taxon>Canidae</taxon>
        <taxon>Canis</taxon>
    </lineage>
</organism>